<organism evidence="5 6">
    <name type="scientific">Arenibacterium halophilum</name>
    <dbReference type="NCBI Taxonomy" id="2583821"/>
    <lineage>
        <taxon>Bacteria</taxon>
        <taxon>Pseudomonadati</taxon>
        <taxon>Pseudomonadota</taxon>
        <taxon>Alphaproteobacteria</taxon>
        <taxon>Rhodobacterales</taxon>
        <taxon>Paracoccaceae</taxon>
        <taxon>Arenibacterium</taxon>
    </lineage>
</organism>
<keyword evidence="3" id="KW-0808">Transferase</keyword>
<evidence type="ECO:0000313" key="6">
    <source>
        <dbReference type="Proteomes" id="UP001191082"/>
    </source>
</evidence>
<evidence type="ECO:0000259" key="4">
    <source>
        <dbReference type="Pfam" id="PF00155"/>
    </source>
</evidence>
<proteinExistence type="predicted"/>
<comment type="caution">
    <text evidence="5">The sequence shown here is derived from an EMBL/GenBank/DDBJ whole genome shotgun (WGS) entry which is preliminary data.</text>
</comment>
<dbReference type="Gene3D" id="3.90.1150.10">
    <property type="entry name" value="Aspartate Aminotransferase, domain 1"/>
    <property type="match status" value="1"/>
</dbReference>
<dbReference type="PANTHER" id="PTHR42832:SF3">
    <property type="entry name" value="L-GLUTAMINE--4-(METHYLSULFANYL)-2-OXOBUTANOATE AMINOTRANSFERASE"/>
    <property type="match status" value="1"/>
</dbReference>
<dbReference type="InterPro" id="IPR050881">
    <property type="entry name" value="LL-DAP_aminotransferase"/>
</dbReference>
<reference evidence="5 6" key="1">
    <citation type="submission" date="2019-05" db="EMBL/GenBank/DDBJ databases">
        <title>Marivita sp. nov. isolated from sea sediment.</title>
        <authorList>
            <person name="Kim W."/>
        </authorList>
    </citation>
    <scope>NUCLEOTIDE SEQUENCE [LARGE SCALE GENOMIC DNA]</scope>
    <source>
        <strain evidence="5 6">CAU 1492</strain>
    </source>
</reference>
<keyword evidence="6" id="KW-1185">Reference proteome</keyword>
<dbReference type="InterPro" id="IPR004839">
    <property type="entry name" value="Aminotransferase_I/II_large"/>
</dbReference>
<comment type="cofactor">
    <cofactor evidence="1">
        <name>pyridoxal 5'-phosphate</name>
        <dbReference type="ChEBI" id="CHEBI:597326"/>
    </cofactor>
</comment>
<dbReference type="CDD" id="cd00609">
    <property type="entry name" value="AAT_like"/>
    <property type="match status" value="1"/>
</dbReference>
<evidence type="ECO:0000256" key="1">
    <source>
        <dbReference type="ARBA" id="ARBA00001933"/>
    </source>
</evidence>
<dbReference type="Pfam" id="PF00155">
    <property type="entry name" value="Aminotran_1_2"/>
    <property type="match status" value="1"/>
</dbReference>
<accession>A0ABY2X4X4</accession>
<protein>
    <submittedName>
        <fullName evidence="5">Aminotransferase class I/II-fold pyridoxal phosphate-dependent enzyme</fullName>
    </submittedName>
</protein>
<dbReference type="SUPFAM" id="SSF53383">
    <property type="entry name" value="PLP-dependent transferases"/>
    <property type="match status" value="1"/>
</dbReference>
<dbReference type="PANTHER" id="PTHR42832">
    <property type="entry name" value="AMINO ACID AMINOTRANSFERASE"/>
    <property type="match status" value="1"/>
</dbReference>
<dbReference type="EMBL" id="VCPC01000004">
    <property type="protein sequence ID" value="TMV10504.1"/>
    <property type="molecule type" value="Genomic_DNA"/>
</dbReference>
<keyword evidence="2 5" id="KW-0032">Aminotransferase</keyword>
<dbReference type="InterPro" id="IPR015421">
    <property type="entry name" value="PyrdxlP-dep_Trfase_major"/>
</dbReference>
<feature type="domain" description="Aminotransferase class I/classII large" evidence="4">
    <location>
        <begin position="30"/>
        <end position="384"/>
    </location>
</feature>
<dbReference type="InterPro" id="IPR015422">
    <property type="entry name" value="PyrdxlP-dep_Trfase_small"/>
</dbReference>
<dbReference type="InterPro" id="IPR015424">
    <property type="entry name" value="PyrdxlP-dep_Trfase"/>
</dbReference>
<gene>
    <name evidence="5" type="ORF">FGK64_17120</name>
</gene>
<name>A0ABY2X4X4_9RHOB</name>
<evidence type="ECO:0000256" key="3">
    <source>
        <dbReference type="ARBA" id="ARBA00022679"/>
    </source>
</evidence>
<dbReference type="Gene3D" id="3.40.640.10">
    <property type="entry name" value="Type I PLP-dependent aspartate aminotransferase-like (Major domain)"/>
    <property type="match status" value="1"/>
</dbReference>
<evidence type="ECO:0000256" key="2">
    <source>
        <dbReference type="ARBA" id="ARBA00022576"/>
    </source>
</evidence>
<dbReference type="Proteomes" id="UP001191082">
    <property type="component" value="Unassembled WGS sequence"/>
</dbReference>
<sequence length="398" mass="43027">MKFPERFSNLPAYAFPRLRSLLDAHAPGGDVVHMTIGEPKHQFPQWVGQIIADNVAGFNSYPANDGTDELRGAITDWIARRYGVTLDPAQNVMALNGTREGLYNAAMALCPETKNGAQPVVLSPNPFYQVYMIGAISVGAQPVFVSATAATGHLPDYTGLSPEVLNRTAVAYICSPANPQGAVASRQYWTDLLALAEQYDFRIFADECYCEIYRDTPPIGALQVAQELGADPERVLSFHSLSKRSNLPGLRSGFVAGGPKSIAAMKQLRAYSGAPLPGPLQAAAAAVWADEDHVRENRALYQEKYRVADAVMAGVPGYTGPEAGFFLWLPVANGEQAALKLWQETGVRVLPGAYLAQGAPGQNPGEGFIRVAMVAPKDDMERALITLRECLYNQVDRG</sequence>
<dbReference type="GO" id="GO:0008483">
    <property type="term" value="F:transaminase activity"/>
    <property type="evidence" value="ECO:0007669"/>
    <property type="project" value="UniProtKB-KW"/>
</dbReference>
<evidence type="ECO:0000313" key="5">
    <source>
        <dbReference type="EMBL" id="TMV10504.1"/>
    </source>
</evidence>
<dbReference type="RefSeq" id="WP_138865080.1">
    <property type="nucleotide sequence ID" value="NZ_VCPC01000004.1"/>
</dbReference>